<dbReference type="Proteomes" id="UP000027138">
    <property type="component" value="Unassembled WGS sequence"/>
</dbReference>
<dbReference type="OrthoDB" id="5835829at2759"/>
<comment type="catalytic activity">
    <reaction evidence="5">
        <text>an anthocyanidin + UDP-alpha-D-glucose + H(+) = an anthocyanidin 3-O-beta-D-glucoside + UDP</text>
        <dbReference type="Rhea" id="RHEA:20093"/>
        <dbReference type="ChEBI" id="CHEBI:15378"/>
        <dbReference type="ChEBI" id="CHEBI:16307"/>
        <dbReference type="ChEBI" id="CHEBI:58223"/>
        <dbReference type="ChEBI" id="CHEBI:58885"/>
        <dbReference type="ChEBI" id="CHEBI:143576"/>
        <dbReference type="EC" id="2.4.1.115"/>
    </reaction>
</comment>
<dbReference type="FunFam" id="3.40.50.2000:FF:000020">
    <property type="entry name" value="Glycosyltransferase"/>
    <property type="match status" value="1"/>
</dbReference>
<keyword evidence="9" id="KW-1185">Reference proteome</keyword>
<evidence type="ECO:0000256" key="2">
    <source>
        <dbReference type="ARBA" id="ARBA00009995"/>
    </source>
</evidence>
<evidence type="ECO:0000256" key="1">
    <source>
        <dbReference type="ARBA" id="ARBA00004935"/>
    </source>
</evidence>
<dbReference type="InterPro" id="IPR035595">
    <property type="entry name" value="UDP_glycos_trans_CS"/>
</dbReference>
<protein>
    <recommendedName>
        <fullName evidence="7">Glycosyltransferase</fullName>
        <ecNumber evidence="7">2.4.1.-</ecNumber>
    </recommendedName>
</protein>
<name>A0A067KFU3_JATCU</name>
<evidence type="ECO:0000256" key="7">
    <source>
        <dbReference type="RuleBase" id="RU362057"/>
    </source>
</evidence>
<evidence type="ECO:0000256" key="4">
    <source>
        <dbReference type="ARBA" id="ARBA00022679"/>
    </source>
</evidence>
<dbReference type="PROSITE" id="PS00375">
    <property type="entry name" value="UDPGT"/>
    <property type="match status" value="1"/>
</dbReference>
<dbReference type="GO" id="GO:0009718">
    <property type="term" value="P:anthocyanin-containing compound biosynthetic process"/>
    <property type="evidence" value="ECO:0007669"/>
    <property type="project" value="UniProtKB-UniPathway"/>
</dbReference>
<dbReference type="CDD" id="cd03784">
    <property type="entry name" value="GT1_Gtf-like"/>
    <property type="match status" value="1"/>
</dbReference>
<dbReference type="KEGG" id="jcu:105636738"/>
<dbReference type="EMBL" id="KK914493">
    <property type="protein sequence ID" value="KDP35101.1"/>
    <property type="molecule type" value="Genomic_DNA"/>
</dbReference>
<evidence type="ECO:0000256" key="6">
    <source>
        <dbReference type="RuleBase" id="RU003718"/>
    </source>
</evidence>
<dbReference type="FunFam" id="3.40.50.2000:FF:000095">
    <property type="entry name" value="Glycosyltransferase"/>
    <property type="match status" value="1"/>
</dbReference>
<dbReference type="GO" id="GO:0047213">
    <property type="term" value="F:anthocyanidin 3-O-glucosyltransferase activity"/>
    <property type="evidence" value="ECO:0007669"/>
    <property type="project" value="UniProtKB-EC"/>
</dbReference>
<organism evidence="8 9">
    <name type="scientific">Jatropha curcas</name>
    <name type="common">Barbados nut</name>
    <dbReference type="NCBI Taxonomy" id="180498"/>
    <lineage>
        <taxon>Eukaryota</taxon>
        <taxon>Viridiplantae</taxon>
        <taxon>Streptophyta</taxon>
        <taxon>Embryophyta</taxon>
        <taxon>Tracheophyta</taxon>
        <taxon>Spermatophyta</taxon>
        <taxon>Magnoliopsida</taxon>
        <taxon>eudicotyledons</taxon>
        <taxon>Gunneridae</taxon>
        <taxon>Pentapetalae</taxon>
        <taxon>rosids</taxon>
        <taxon>fabids</taxon>
        <taxon>Malpighiales</taxon>
        <taxon>Euphorbiaceae</taxon>
        <taxon>Crotonoideae</taxon>
        <taxon>Jatropheae</taxon>
        <taxon>Jatropha</taxon>
    </lineage>
</organism>
<dbReference type="EC" id="2.4.1.-" evidence="7"/>
<keyword evidence="4 6" id="KW-0808">Transferase</keyword>
<keyword evidence="3 6" id="KW-0328">Glycosyltransferase</keyword>
<accession>A0A067KFU3</accession>
<dbReference type="PANTHER" id="PTHR48048">
    <property type="entry name" value="GLYCOSYLTRANSFERASE"/>
    <property type="match status" value="1"/>
</dbReference>
<sequence>MKHTIVLYPYPGIGHIFSMVELGKLILHHYNNHFSIAILLITSDLWDNPTLISYIKDISKTHSSISFRRFPPSSVDTTAPRSRLAMNFECVLINRPYVLDSLQEISKETKICAFIIDLFCASALSIGKDLKIPTYYYFTSGAGCLAAYLYFPRIHEEHTQSFKDLVDTVLQIPGISPLKAIHMSEPMLDRNDSIYNDMVYFCSHLAKSDGILVNTFNVLDPKAIKAIENGACVFDAPTPPIYCIGPLISKGSGNNREEECFSWLDKQPKKSVVFLCFGSVGSFCVQQMKEIANGLETSGKRFLWVVKNPINDAKKKRIETKQDFDLDSVLPQGFLNRIKDRGLVVKSWVPQVEVLSHESVGGFVTHCGWNSVLESVVAGVPMVAWPLYAEQHLNRNILVEDMKMAIAVEQRDEDGFVRADELARRVLELMDSEKGEELREMSLKMKEKSLSVWTECGSSVRTLTKLIDLWKQS</sequence>
<dbReference type="InterPro" id="IPR050481">
    <property type="entry name" value="UDP-glycosyltransf_plant"/>
</dbReference>
<dbReference type="UniPathway" id="UPA00009"/>
<dbReference type="Pfam" id="PF00201">
    <property type="entry name" value="UDPGT"/>
    <property type="match status" value="1"/>
</dbReference>
<evidence type="ECO:0000256" key="3">
    <source>
        <dbReference type="ARBA" id="ARBA00022676"/>
    </source>
</evidence>
<evidence type="ECO:0000256" key="5">
    <source>
        <dbReference type="ARBA" id="ARBA00047606"/>
    </source>
</evidence>
<evidence type="ECO:0000313" key="9">
    <source>
        <dbReference type="Proteomes" id="UP000027138"/>
    </source>
</evidence>
<dbReference type="PANTHER" id="PTHR48048:SF20">
    <property type="entry name" value="GLYCOSYLTRANSFERASE"/>
    <property type="match status" value="1"/>
</dbReference>
<reference evidence="8 9" key="1">
    <citation type="journal article" date="2014" name="PLoS ONE">
        <title>Global Analysis of Gene Expression Profiles in Physic Nut (Jatropha curcas L.) Seedlings Exposed to Salt Stress.</title>
        <authorList>
            <person name="Zhang L."/>
            <person name="Zhang C."/>
            <person name="Wu P."/>
            <person name="Chen Y."/>
            <person name="Li M."/>
            <person name="Jiang H."/>
            <person name="Wu G."/>
        </authorList>
    </citation>
    <scope>NUCLEOTIDE SEQUENCE [LARGE SCALE GENOMIC DNA]</scope>
    <source>
        <strain evidence="9">cv. GZQX0401</strain>
        <tissue evidence="8">Young leaves</tissue>
    </source>
</reference>
<dbReference type="SUPFAM" id="SSF53756">
    <property type="entry name" value="UDP-Glycosyltransferase/glycogen phosphorylase"/>
    <property type="match status" value="1"/>
</dbReference>
<comment type="pathway">
    <text evidence="1">Pigment biosynthesis; anthocyanin biosynthesis.</text>
</comment>
<gene>
    <name evidence="8" type="ORF">JCGZ_10943</name>
</gene>
<dbReference type="Gene3D" id="3.40.50.2000">
    <property type="entry name" value="Glycogen Phosphorylase B"/>
    <property type="match status" value="2"/>
</dbReference>
<comment type="similarity">
    <text evidence="2 6">Belongs to the UDP-glycosyltransferase family.</text>
</comment>
<dbReference type="AlphaFoldDB" id="A0A067KFU3"/>
<proteinExistence type="inferred from homology"/>
<evidence type="ECO:0000313" key="8">
    <source>
        <dbReference type="EMBL" id="KDP35101.1"/>
    </source>
</evidence>
<dbReference type="STRING" id="180498.A0A067KFU3"/>
<dbReference type="InterPro" id="IPR002213">
    <property type="entry name" value="UDP_glucos_trans"/>
</dbReference>